<evidence type="ECO:0000313" key="3">
    <source>
        <dbReference type="Proteomes" id="UP000093391"/>
    </source>
</evidence>
<keyword evidence="3" id="KW-1185">Reference proteome</keyword>
<dbReference type="SUPFAM" id="SSF53474">
    <property type="entry name" value="alpha/beta-Hydrolases"/>
    <property type="match status" value="1"/>
</dbReference>
<reference evidence="2 3" key="1">
    <citation type="submission" date="2016-08" db="EMBL/GenBank/DDBJ databases">
        <authorList>
            <person name="Seilhamer J.J."/>
        </authorList>
    </citation>
    <scope>NUCLEOTIDE SEQUENCE [LARGE SCALE GENOMIC DNA]</scope>
    <source>
        <strain evidence="2 3">BRTC-1</strain>
    </source>
</reference>
<gene>
    <name evidence="2" type="ORF">BFG52_16065</name>
</gene>
<evidence type="ECO:0000313" key="2">
    <source>
        <dbReference type="EMBL" id="AOA59712.1"/>
    </source>
</evidence>
<dbReference type="AlphaFoldDB" id="A0A1B2M3F1"/>
<dbReference type="InterPro" id="IPR012908">
    <property type="entry name" value="PGAP1-ab_dom-like"/>
</dbReference>
<feature type="domain" description="GPI inositol-deacylase PGAP1-like alpha/beta" evidence="1">
    <location>
        <begin position="154"/>
        <end position="374"/>
    </location>
</feature>
<dbReference type="STRING" id="1789224.BFG52_16065"/>
<dbReference type="Gene3D" id="3.40.50.1820">
    <property type="entry name" value="alpha/beta hydrolase"/>
    <property type="match status" value="1"/>
</dbReference>
<dbReference type="GO" id="GO:0016788">
    <property type="term" value="F:hydrolase activity, acting on ester bonds"/>
    <property type="evidence" value="ECO:0007669"/>
    <property type="project" value="InterPro"/>
</dbReference>
<dbReference type="PANTHER" id="PTHR37946:SF1">
    <property type="entry name" value="SLL1969 PROTEIN"/>
    <property type="match status" value="1"/>
</dbReference>
<dbReference type="Pfam" id="PF07819">
    <property type="entry name" value="PGAP1"/>
    <property type="match status" value="1"/>
</dbReference>
<dbReference type="KEGG" id="ala:BFG52_16065"/>
<organism evidence="2 3">
    <name type="scientific">Acinetobacter larvae</name>
    <dbReference type="NCBI Taxonomy" id="1789224"/>
    <lineage>
        <taxon>Bacteria</taxon>
        <taxon>Pseudomonadati</taxon>
        <taxon>Pseudomonadota</taxon>
        <taxon>Gammaproteobacteria</taxon>
        <taxon>Moraxellales</taxon>
        <taxon>Moraxellaceae</taxon>
        <taxon>Acinetobacter</taxon>
    </lineage>
</organism>
<name>A0A1B2M3F1_9GAMM</name>
<protein>
    <recommendedName>
        <fullName evidence="1">GPI inositol-deacylase PGAP1-like alpha/beta domain-containing protein</fullName>
    </recommendedName>
</protein>
<dbReference type="Proteomes" id="UP000093391">
    <property type="component" value="Chromosome"/>
</dbReference>
<accession>A0A1B2M3F1</accession>
<evidence type="ECO:0000259" key="1">
    <source>
        <dbReference type="Pfam" id="PF07819"/>
    </source>
</evidence>
<dbReference type="InterPro" id="IPR029058">
    <property type="entry name" value="AB_hydrolase_fold"/>
</dbReference>
<sequence length="448" mass="50656">MPSLTPLHESYCTLRNTPLSQADLLEGIAQLVSTPVSSVMRDVIEMLQRDVLLKVLGVSRSKTRKFQKMQKVQRFHRAGYVNLQRYGRYWVAPSLRRLINLFPDLQHKPISPIAQVLLGALNGLLGDYLHAKQNPLAVPMVLYDHYGMVQQGDLAGRVVIFVHGLCMTHLDWNHSTGGIAEKLLAQRDNNHMLYLSYNTGRRISANGRSFAYLLNELVEQNPDIRSIDLIGHSMGGLVCRSALFYGKQNLQQWIHRVENLVCLGSPHHGAALERFGYALQEKIGHLPIIKLLSYIVNIRSNGILDLRYGSVRDDDWEYNQARIGLIDDNRKPAPLPSHINTYLVAGTLEFESKNNRPLQIIGDGLVSVKSALGEHPNPRFRLKLPESNKAIFYGLNHFELQHHPQIAEQICTWFYPSEDQKDPAALHCIHQYVAPVTGKNNYTESAVS</sequence>
<proteinExistence type="predicted"/>
<dbReference type="OrthoDB" id="869379at2"/>
<dbReference type="RefSeq" id="WP_067558627.1">
    <property type="nucleotide sequence ID" value="NZ_CP016895.1"/>
</dbReference>
<dbReference type="EMBL" id="CP016895">
    <property type="protein sequence ID" value="AOA59712.1"/>
    <property type="molecule type" value="Genomic_DNA"/>
</dbReference>
<dbReference type="PANTHER" id="PTHR37946">
    <property type="entry name" value="SLL1969 PROTEIN"/>
    <property type="match status" value="1"/>
</dbReference>